<gene>
    <name evidence="2" type="ORF">C1645_738919</name>
</gene>
<feature type="signal peptide" evidence="1">
    <location>
        <begin position="1"/>
        <end position="22"/>
    </location>
</feature>
<evidence type="ECO:0000256" key="1">
    <source>
        <dbReference type="SAM" id="SignalP"/>
    </source>
</evidence>
<name>A0A397SZ29_9GLOM</name>
<evidence type="ECO:0000313" key="3">
    <source>
        <dbReference type="Proteomes" id="UP000265703"/>
    </source>
</evidence>
<reference evidence="2 3" key="1">
    <citation type="submission" date="2018-06" db="EMBL/GenBank/DDBJ databases">
        <title>Comparative genomics reveals the genomic features of Rhizophagus irregularis, R. cerebriforme, R. diaphanum and Gigaspora rosea, and their symbiotic lifestyle signature.</title>
        <authorList>
            <person name="Morin E."/>
            <person name="San Clemente H."/>
            <person name="Chen E.C.H."/>
            <person name="De La Providencia I."/>
            <person name="Hainaut M."/>
            <person name="Kuo A."/>
            <person name="Kohler A."/>
            <person name="Murat C."/>
            <person name="Tang N."/>
            <person name="Roy S."/>
            <person name="Loubradou J."/>
            <person name="Henrissat B."/>
            <person name="Grigoriev I.V."/>
            <person name="Corradi N."/>
            <person name="Roux C."/>
            <person name="Martin F.M."/>
        </authorList>
    </citation>
    <scope>NUCLEOTIDE SEQUENCE [LARGE SCALE GENOMIC DNA]</scope>
    <source>
        <strain evidence="2 3">DAOM 227022</strain>
    </source>
</reference>
<protein>
    <submittedName>
        <fullName evidence="2">Uncharacterized protein</fullName>
    </submittedName>
</protein>
<proteinExistence type="predicted"/>
<dbReference type="EMBL" id="QKYT01000234">
    <property type="protein sequence ID" value="RIA89067.1"/>
    <property type="molecule type" value="Genomic_DNA"/>
</dbReference>
<comment type="caution">
    <text evidence="2">The sequence shown here is derived from an EMBL/GenBank/DDBJ whole genome shotgun (WGS) entry which is preliminary data.</text>
</comment>
<feature type="chain" id="PRO_5017301624" evidence="1">
    <location>
        <begin position="23"/>
        <end position="330"/>
    </location>
</feature>
<dbReference type="AlphaFoldDB" id="A0A397SZ29"/>
<dbReference type="Proteomes" id="UP000265703">
    <property type="component" value="Unassembled WGS sequence"/>
</dbReference>
<organism evidence="2 3">
    <name type="scientific">Glomus cerebriforme</name>
    <dbReference type="NCBI Taxonomy" id="658196"/>
    <lineage>
        <taxon>Eukaryota</taxon>
        <taxon>Fungi</taxon>
        <taxon>Fungi incertae sedis</taxon>
        <taxon>Mucoromycota</taxon>
        <taxon>Glomeromycotina</taxon>
        <taxon>Glomeromycetes</taxon>
        <taxon>Glomerales</taxon>
        <taxon>Glomeraceae</taxon>
        <taxon>Glomus</taxon>
    </lineage>
</organism>
<accession>A0A397SZ29</accession>
<sequence length="330" mass="38050">MNKKYLLCIFTILITITNLSYAFPAYSKPMSKRATLVPMSGIFKISSKVGTSNTTELSVDDINNLNAIKPLDIVKRKRLQDDTGAFDYDLDIPRDNYPVNVFGYPIDGDMNCPRVGQHLYIQKKVLSEEEFAGITVQKISEGLEFQFFKEEKLEKKLLILAKDFKEVTCIRSTQLVSNNKDHAPFALMERIGQPDEVYRRIDCTLVITEKIEKTTCENCEKLRKTLQKIQQRILNRINSIKVTHASKEIFIEKVNQQRKTIKKQNKIIIDLKDHLKEKIEREEEVSDEIANIAHIVSKSKNIDTSTLHPIFQELIHIQTGKPNGTRYHPI</sequence>
<dbReference type="OrthoDB" id="2436380at2759"/>
<evidence type="ECO:0000313" key="2">
    <source>
        <dbReference type="EMBL" id="RIA89067.1"/>
    </source>
</evidence>
<keyword evidence="1" id="KW-0732">Signal</keyword>
<keyword evidence="3" id="KW-1185">Reference proteome</keyword>